<dbReference type="AlphaFoldDB" id="A0A821TEK5"/>
<proteinExistence type="predicted"/>
<feature type="non-terminal residue" evidence="2">
    <location>
        <position position="1"/>
    </location>
</feature>
<evidence type="ECO:0000313" key="2">
    <source>
        <dbReference type="EMBL" id="CAF4869180.1"/>
    </source>
</evidence>
<gene>
    <name evidence="2" type="ORF">QYT958_LOCUS28517</name>
</gene>
<organism evidence="2 3">
    <name type="scientific">Rotaria socialis</name>
    <dbReference type="NCBI Taxonomy" id="392032"/>
    <lineage>
        <taxon>Eukaryota</taxon>
        <taxon>Metazoa</taxon>
        <taxon>Spiralia</taxon>
        <taxon>Gnathifera</taxon>
        <taxon>Rotifera</taxon>
        <taxon>Eurotatoria</taxon>
        <taxon>Bdelloidea</taxon>
        <taxon>Philodinida</taxon>
        <taxon>Philodinidae</taxon>
        <taxon>Rotaria</taxon>
    </lineage>
</organism>
<sequence>LVWFSMASSDEISSSPIRRNILGPTTRQNIDPHPPSQVVDLQIDLVMANAEWREKCDGLKNKLQEKQEETKKKLQENEEEIKKQEEEELKMQQEEFKKKGVAFPSRTIRPFTVTLRLFYGRKFAVISSTVIRTVWS</sequence>
<accession>A0A821TEK5</accession>
<dbReference type="Proteomes" id="UP000663848">
    <property type="component" value="Unassembled WGS sequence"/>
</dbReference>
<comment type="caution">
    <text evidence="2">The sequence shown here is derived from an EMBL/GenBank/DDBJ whole genome shotgun (WGS) entry which is preliminary data.</text>
</comment>
<feature type="coiled-coil region" evidence="1">
    <location>
        <begin position="49"/>
        <end position="95"/>
    </location>
</feature>
<protein>
    <submittedName>
        <fullName evidence="2">Uncharacterized protein</fullName>
    </submittedName>
</protein>
<reference evidence="2" key="1">
    <citation type="submission" date="2021-02" db="EMBL/GenBank/DDBJ databases">
        <authorList>
            <person name="Nowell W R."/>
        </authorList>
    </citation>
    <scope>NUCLEOTIDE SEQUENCE</scope>
</reference>
<evidence type="ECO:0000313" key="3">
    <source>
        <dbReference type="Proteomes" id="UP000663848"/>
    </source>
</evidence>
<dbReference type="EMBL" id="CAJOBR010007792">
    <property type="protein sequence ID" value="CAF4869180.1"/>
    <property type="molecule type" value="Genomic_DNA"/>
</dbReference>
<name>A0A821TEK5_9BILA</name>
<evidence type="ECO:0000256" key="1">
    <source>
        <dbReference type="SAM" id="Coils"/>
    </source>
</evidence>
<keyword evidence="1" id="KW-0175">Coiled coil</keyword>